<dbReference type="EMBL" id="CADCVE010000005">
    <property type="protein sequence ID" value="CAA9437083.1"/>
    <property type="molecule type" value="Genomic_DNA"/>
</dbReference>
<organism evidence="1">
    <name type="scientific">uncultured Rubrobacteraceae bacterium</name>
    <dbReference type="NCBI Taxonomy" id="349277"/>
    <lineage>
        <taxon>Bacteria</taxon>
        <taxon>Bacillati</taxon>
        <taxon>Actinomycetota</taxon>
        <taxon>Rubrobacteria</taxon>
        <taxon>Rubrobacterales</taxon>
        <taxon>Rubrobacteraceae</taxon>
        <taxon>environmental samples</taxon>
    </lineage>
</organism>
<reference evidence="1" key="1">
    <citation type="submission" date="2020-02" db="EMBL/GenBank/DDBJ databases">
        <authorList>
            <person name="Meier V. D."/>
        </authorList>
    </citation>
    <scope>NUCLEOTIDE SEQUENCE</scope>
    <source>
        <strain evidence="1">AVDCRST_MAG28</strain>
    </source>
</reference>
<evidence type="ECO:0000313" key="1">
    <source>
        <dbReference type="EMBL" id="CAA9437083.1"/>
    </source>
</evidence>
<accession>A0A6J4Q9T5</accession>
<name>A0A6J4Q9T5_9ACTN</name>
<protein>
    <submittedName>
        <fullName evidence="1">Uncharacterized protein</fullName>
    </submittedName>
</protein>
<dbReference type="AlphaFoldDB" id="A0A6J4Q9T5"/>
<proteinExistence type="predicted"/>
<sequence>MKIRLKQNVPRYARLTEGIVVEAEPVASHPELMRVKGFGAFENGALVQSWELVLLDEDLEALLNEG</sequence>
<gene>
    <name evidence="1" type="ORF">AVDCRST_MAG28-41</name>
</gene>